<feature type="chain" id="PRO_5032726974" description="Exostosin GT47 domain-containing protein" evidence="3">
    <location>
        <begin position="27"/>
        <end position="946"/>
    </location>
</feature>
<accession>A0A813DW62</accession>
<dbReference type="AlphaFoldDB" id="A0A813DW62"/>
<dbReference type="EMBL" id="CAJNNV010005503">
    <property type="protein sequence ID" value="CAE8592151.1"/>
    <property type="molecule type" value="Genomic_DNA"/>
</dbReference>
<feature type="signal peptide" evidence="3">
    <location>
        <begin position="1"/>
        <end position="26"/>
    </location>
</feature>
<feature type="domain" description="Exostosin GT47" evidence="4">
    <location>
        <begin position="176"/>
        <end position="455"/>
    </location>
</feature>
<evidence type="ECO:0000256" key="1">
    <source>
        <dbReference type="ARBA" id="ARBA00010271"/>
    </source>
</evidence>
<dbReference type="PANTHER" id="PTHR11062:SF281">
    <property type="entry name" value="EXOSTOSIN-LIKE 2"/>
    <property type="match status" value="1"/>
</dbReference>
<evidence type="ECO:0000256" key="2">
    <source>
        <dbReference type="SAM" id="MobiDB-lite"/>
    </source>
</evidence>
<evidence type="ECO:0000313" key="7">
    <source>
        <dbReference type="Proteomes" id="UP000654075"/>
    </source>
</evidence>
<evidence type="ECO:0000256" key="3">
    <source>
        <dbReference type="SAM" id="SignalP"/>
    </source>
</evidence>
<dbReference type="InterPro" id="IPR004263">
    <property type="entry name" value="Exostosin"/>
</dbReference>
<feature type="compositionally biased region" description="Basic and acidic residues" evidence="2">
    <location>
        <begin position="787"/>
        <end position="798"/>
    </location>
</feature>
<organism evidence="6 7">
    <name type="scientific">Polarella glacialis</name>
    <name type="common">Dinoflagellate</name>
    <dbReference type="NCBI Taxonomy" id="89957"/>
    <lineage>
        <taxon>Eukaryota</taxon>
        <taxon>Sar</taxon>
        <taxon>Alveolata</taxon>
        <taxon>Dinophyceae</taxon>
        <taxon>Suessiales</taxon>
        <taxon>Suessiaceae</taxon>
        <taxon>Polarella</taxon>
    </lineage>
</organism>
<feature type="region of interest" description="Disordered" evidence="2">
    <location>
        <begin position="570"/>
        <end position="595"/>
    </location>
</feature>
<dbReference type="GO" id="GO:0016757">
    <property type="term" value="F:glycosyltransferase activity"/>
    <property type="evidence" value="ECO:0007669"/>
    <property type="project" value="InterPro"/>
</dbReference>
<dbReference type="InterPro" id="IPR031733">
    <property type="entry name" value="Dynein_attach_N"/>
</dbReference>
<proteinExistence type="inferred from homology"/>
<comment type="similarity">
    <text evidence="1">Belongs to the glycosyltransferase 47 family.</text>
</comment>
<evidence type="ECO:0008006" key="8">
    <source>
        <dbReference type="Google" id="ProtNLM"/>
    </source>
</evidence>
<dbReference type="InterPro" id="IPR040911">
    <property type="entry name" value="Exostosin_GT47"/>
</dbReference>
<feature type="domain" description="Dynein attachment factor N-terminal" evidence="5">
    <location>
        <begin position="685"/>
        <end position="741"/>
    </location>
</feature>
<dbReference type="Pfam" id="PF15867">
    <property type="entry name" value="Dynein_attach_N"/>
    <property type="match status" value="1"/>
</dbReference>
<keyword evidence="7" id="KW-1185">Reference proteome</keyword>
<evidence type="ECO:0000259" key="5">
    <source>
        <dbReference type="Pfam" id="PF15867"/>
    </source>
</evidence>
<dbReference type="Pfam" id="PF03016">
    <property type="entry name" value="Exostosin_GT47"/>
    <property type="match status" value="1"/>
</dbReference>
<protein>
    <recommendedName>
        <fullName evidence="8">Exostosin GT47 domain-containing protein</fullName>
    </recommendedName>
</protein>
<dbReference type="Proteomes" id="UP000654075">
    <property type="component" value="Unassembled WGS sequence"/>
</dbReference>
<keyword evidence="3" id="KW-0732">Signal</keyword>
<feature type="compositionally biased region" description="Polar residues" evidence="2">
    <location>
        <begin position="777"/>
        <end position="786"/>
    </location>
</feature>
<name>A0A813DW62_POLGL</name>
<evidence type="ECO:0000259" key="4">
    <source>
        <dbReference type="Pfam" id="PF03016"/>
    </source>
</evidence>
<sequence length="946" mass="104552">MWLQRARWQAVAAALVLSSVERIGLCLYTECDRPAETWDYVRYLDQEISAVSPLPREGRDVLYELYHAYAADPLQRAKSAEHCASGTAAIMLHSLAYLDRDKGEAVAREVYLEAAEIVQTFPAGDWVVNLSWHAAAPMLLELEPPAEPDSCSFPDRPRFFVYETGEYAKPLLSCASGMEGSEVLLHRFLLRSACRTREPEEADYFYVPFYSFCYQNLHIAPGSETVELDRHNVALVKSLAHFDVYRSRQHIFHFAHEFWDFPSWDQHVARSVIFAVEANPLIDVVNYRHCTTCFDPWKDVVVPGHTDLWAMRRLQEQSKATAQERKYLFCFHGSLEHDLYERTHAGEPPFNESNAAGTRRKMRDLAGELGASIGPHITPLIEYYRRVGDCRFCLVPKGVGYTNGRLFEAFFAGCIPVILSDAMQVPFQGFVPWREFSIKAPMADVAEAVQLLRQLPPSTAERMKSALEANACWFDYYSADPLCSPYEGVLRLLRTHRQNQQSPTKQIKQLPLFWELSGALQAAWSRLHRLITVLKSELRSVGITEVQGPDSGPSGIFSDLLTSLGVVTEAQPQQPEAPSGKIPAPSQDENAQASALGKALEDLEQGPGRALQAGRQLAAEFKDLTKQLETLQASWPELRSSVAAALESKQPLRLPAGTSAQWEPLRAMPVIKEDPLQKYDASLFSFDRMKGEVTVAMKEDWKRDKIDDAKKRAIYDCRDYNEFKQRVAGCTLKPIAKNEFNAPPKFAFNRTVEGSTAVSGGLVASPPSISPLDRQGRGSNAGQGPKNSREVDRELRRRGSAEEKAALVVDYLSTGDDVYRVFGRELDAEVFRQLLEALEQAGTAAAVPPGTAQRFLEHVVGRCTGSAAQAEERGLVARLLARDQADASTVVPICATLGVTPSSVAAAARSLAEGKAENGDSSAGVPDSSAGSSSLAQDGLDCGGMD</sequence>
<dbReference type="PANTHER" id="PTHR11062">
    <property type="entry name" value="EXOSTOSIN HEPARAN SULFATE GLYCOSYLTRANSFERASE -RELATED"/>
    <property type="match status" value="1"/>
</dbReference>
<feature type="region of interest" description="Disordered" evidence="2">
    <location>
        <begin position="911"/>
        <end position="946"/>
    </location>
</feature>
<comment type="caution">
    <text evidence="6">The sequence shown here is derived from an EMBL/GenBank/DDBJ whole genome shotgun (WGS) entry which is preliminary data.</text>
</comment>
<reference evidence="6" key="1">
    <citation type="submission" date="2021-02" db="EMBL/GenBank/DDBJ databases">
        <authorList>
            <person name="Dougan E. K."/>
            <person name="Rhodes N."/>
            <person name="Thang M."/>
            <person name="Chan C."/>
        </authorList>
    </citation>
    <scope>NUCLEOTIDE SEQUENCE</scope>
</reference>
<gene>
    <name evidence="6" type="ORF">PGLA1383_LOCUS10808</name>
</gene>
<evidence type="ECO:0000313" key="6">
    <source>
        <dbReference type="EMBL" id="CAE8592151.1"/>
    </source>
</evidence>
<feature type="region of interest" description="Disordered" evidence="2">
    <location>
        <begin position="762"/>
        <end position="798"/>
    </location>
</feature>
<dbReference type="OrthoDB" id="1924787at2759"/>